<evidence type="ECO:0000313" key="3">
    <source>
        <dbReference type="Proteomes" id="UP000282321"/>
    </source>
</evidence>
<dbReference type="AlphaFoldDB" id="A0A660S6M0"/>
<protein>
    <recommendedName>
        <fullName evidence="1">GPI inositol-deacylase PGAP1-like alpha/beta domain-containing protein</fullName>
    </recommendedName>
</protein>
<dbReference type="Pfam" id="PF07819">
    <property type="entry name" value="PGAP1"/>
    <property type="match status" value="1"/>
</dbReference>
<dbReference type="Proteomes" id="UP000282321">
    <property type="component" value="Unassembled WGS sequence"/>
</dbReference>
<comment type="caution">
    <text evidence="2">The sequence shown here is derived from an EMBL/GenBank/DDBJ whole genome shotgun (WGS) entry which is preliminary data.</text>
</comment>
<feature type="domain" description="GPI inositol-deacylase PGAP1-like alpha/beta" evidence="1">
    <location>
        <begin position="150"/>
        <end position="198"/>
    </location>
</feature>
<evidence type="ECO:0000259" key="1">
    <source>
        <dbReference type="Pfam" id="PF07819"/>
    </source>
</evidence>
<dbReference type="SUPFAM" id="SSF53474">
    <property type="entry name" value="alpha/beta-Hydrolases"/>
    <property type="match status" value="1"/>
</dbReference>
<dbReference type="GO" id="GO:0016788">
    <property type="term" value="F:hydrolase activity, acting on ester bonds"/>
    <property type="evidence" value="ECO:0007669"/>
    <property type="project" value="InterPro"/>
</dbReference>
<accession>A0A660S6M0</accession>
<sequence>MKIVKYLIALILIIFGTYTNILASDYPIIAIHGIQRIPIAEKGWAAWDSSYSAIKRILNEEYKGYKWGLTSQGDSAFECCSTTILQSMPDTRRIYNFSYYSYQIPSRGVIGSNGKYEPVRYTAEYNVSNANRQYGYILTQFIYKVLRACYGDNWMYNPDAKVNIVAHSMGGLVARSAITYYLDENRVNKVLFVATPNHPFHTNEFIEAVVSNAIGGAEVWQKTGELLEMGVDWLCLPTPETRFKSNNGATNQWSNWLRYNEINNNYTTRYATIAGNRPKPYSSVGFSPNDGVVMVDQVYLDNAEFNAVIYATHFGGSNPLTDVELGLPTCTFTTEFIKNWMIDDNSSRYGSPISGESYGYDVSGQANYWKDGALRIRSCVTNYNKSLVVIAKLIKNTCKRDTTGDTTKFIEEVLAVKAFPIYKYSRSFPGDPVFLTSKEVIGGVNVSEIKLDIVDMDMTGEIAHRTYALHIEGGEEDSSFVALSH</sequence>
<dbReference type="InterPro" id="IPR012908">
    <property type="entry name" value="PGAP1-ab_dom-like"/>
</dbReference>
<reference evidence="2 3" key="1">
    <citation type="submission" date="2018-06" db="EMBL/GenBank/DDBJ databases">
        <title>Extensive metabolic versatility and redundancy in microbially diverse, dynamic hydrothermal sediments.</title>
        <authorList>
            <person name="Dombrowski N."/>
            <person name="Teske A."/>
            <person name="Baker B.J."/>
        </authorList>
    </citation>
    <scope>NUCLEOTIDE SEQUENCE [LARGE SCALE GENOMIC DNA]</scope>
    <source>
        <strain evidence="2">B35_G9</strain>
    </source>
</reference>
<gene>
    <name evidence="2" type="ORF">DRP44_06145</name>
</gene>
<dbReference type="InterPro" id="IPR029058">
    <property type="entry name" value="AB_hydrolase_fold"/>
</dbReference>
<dbReference type="EMBL" id="QNBC01000085">
    <property type="protein sequence ID" value="RKX65536.1"/>
    <property type="molecule type" value="Genomic_DNA"/>
</dbReference>
<name>A0A660S6M0_UNCT6</name>
<proteinExistence type="predicted"/>
<dbReference type="Gene3D" id="3.40.50.1820">
    <property type="entry name" value="alpha/beta hydrolase"/>
    <property type="match status" value="1"/>
</dbReference>
<evidence type="ECO:0000313" key="2">
    <source>
        <dbReference type="EMBL" id="RKX65536.1"/>
    </source>
</evidence>
<organism evidence="2 3">
    <name type="scientific">candidate division TA06 bacterium</name>
    <dbReference type="NCBI Taxonomy" id="2250710"/>
    <lineage>
        <taxon>Bacteria</taxon>
        <taxon>Bacteria division TA06</taxon>
    </lineage>
</organism>